<feature type="zinc finger region" description="C3H1-type" evidence="1">
    <location>
        <begin position="221"/>
        <end position="243"/>
    </location>
</feature>
<dbReference type="EMBL" id="ATMH01006499">
    <property type="protein sequence ID" value="EPY25744.1"/>
    <property type="molecule type" value="Genomic_DNA"/>
</dbReference>
<dbReference type="PANTHER" id="PTHR37035">
    <property type="entry name" value="C3H1-TYPE DOMAIN-CONTAINING PROTEIN-RELATED"/>
    <property type="match status" value="1"/>
</dbReference>
<comment type="caution">
    <text evidence="4">The sequence shown here is derived from an EMBL/GenBank/DDBJ whole genome shotgun (WGS) entry which is preliminary data.</text>
</comment>
<dbReference type="GO" id="GO:0008270">
    <property type="term" value="F:zinc ion binding"/>
    <property type="evidence" value="ECO:0007669"/>
    <property type="project" value="UniProtKB-KW"/>
</dbReference>
<feature type="zinc finger region" description="C3H1-type" evidence="1">
    <location>
        <begin position="74"/>
        <end position="96"/>
    </location>
</feature>
<sequence length="372" mass="39714">MSYCSNGSPSPSASFDGCPLQVRSTPSKHFAPSPSKDKPPCLFAIDHLSTKLCIPMSAVRPTQALKDDGLVPGLCRLYLENRCRQADRCYSVHADPGVVDQLRQEARTRPSCCYTHGAQCNFSGYPLGLTVTIVPPPDREREKEREKDKGETSNGTASTKEESAVGAEGSSISNGEPGGHVDAVENKDAIVSLHSLVPTSYLWELYKCSGSTALQVPKKCICKQHRRGLCRFGDECGFLHLCRQIPLQPEKGEDIVSPLLAKNGNATSFGNMGGSHSETAHPHSVPATTSANGRPTQRLLSPLASLTGSMCAPKTVGTPGNATGSFNNYANSYSGVLEGKPAVTLLKPLGKTSTQKNSSFSHNPYAEASSYQ</sequence>
<protein>
    <recommendedName>
        <fullName evidence="3">C3H1-type domain-containing protein</fullName>
    </recommendedName>
</protein>
<feature type="compositionally biased region" description="Polar residues" evidence="2">
    <location>
        <begin position="286"/>
        <end position="295"/>
    </location>
</feature>
<dbReference type="PROSITE" id="PS50103">
    <property type="entry name" value="ZF_C3H1"/>
    <property type="match status" value="2"/>
</dbReference>
<feature type="region of interest" description="Disordered" evidence="2">
    <location>
        <begin position="273"/>
        <end position="295"/>
    </location>
</feature>
<dbReference type="InterPro" id="IPR053125">
    <property type="entry name" value="RNA-bd_mRNA_stabilization_reg"/>
</dbReference>
<accession>S9UAH0</accession>
<evidence type="ECO:0000259" key="3">
    <source>
        <dbReference type="PROSITE" id="PS50103"/>
    </source>
</evidence>
<keyword evidence="1" id="KW-0863">Zinc-finger</keyword>
<organism evidence="4 5">
    <name type="scientific">Strigomonas culicis</name>
    <dbReference type="NCBI Taxonomy" id="28005"/>
    <lineage>
        <taxon>Eukaryota</taxon>
        <taxon>Discoba</taxon>
        <taxon>Euglenozoa</taxon>
        <taxon>Kinetoplastea</taxon>
        <taxon>Metakinetoplastina</taxon>
        <taxon>Trypanosomatida</taxon>
        <taxon>Trypanosomatidae</taxon>
        <taxon>Strigomonadinae</taxon>
        <taxon>Strigomonas</taxon>
    </lineage>
</organism>
<reference evidence="4 5" key="1">
    <citation type="journal article" date="2013" name="PLoS ONE">
        <title>Predicting the Proteins of Angomonas deanei, Strigomonas culicis and Their Respective Endosymbionts Reveals New Aspects of the Trypanosomatidae Family.</title>
        <authorList>
            <person name="Motta M.C."/>
            <person name="Martins A.C."/>
            <person name="de Souza S.S."/>
            <person name="Catta-Preta C.M."/>
            <person name="Silva R."/>
            <person name="Klein C.C."/>
            <person name="de Almeida L.G."/>
            <person name="de Lima Cunha O."/>
            <person name="Ciapina L.P."/>
            <person name="Brocchi M."/>
            <person name="Colabardini A.C."/>
            <person name="de Araujo Lima B."/>
            <person name="Machado C.R."/>
            <person name="de Almeida Soares C.M."/>
            <person name="Probst C.M."/>
            <person name="de Menezes C.B."/>
            <person name="Thompson C.E."/>
            <person name="Bartholomeu D.C."/>
            <person name="Gradia D.F."/>
            <person name="Pavoni D.P."/>
            <person name="Grisard E.C."/>
            <person name="Fantinatti-Garboggini F."/>
            <person name="Marchini F.K."/>
            <person name="Rodrigues-Luiz G.F."/>
            <person name="Wagner G."/>
            <person name="Goldman G.H."/>
            <person name="Fietto J.L."/>
            <person name="Elias M.C."/>
            <person name="Goldman M.H."/>
            <person name="Sagot M.F."/>
            <person name="Pereira M."/>
            <person name="Stoco P.H."/>
            <person name="de Mendonca-Neto R.P."/>
            <person name="Teixeira S.M."/>
            <person name="Maciel T.E."/>
            <person name="de Oliveira Mendes T.A."/>
            <person name="Urmenyi T.P."/>
            <person name="de Souza W."/>
            <person name="Schenkman S."/>
            <person name="de Vasconcelos A.T."/>
        </authorList>
    </citation>
    <scope>NUCLEOTIDE SEQUENCE [LARGE SCALE GENOMIC DNA]</scope>
</reference>
<dbReference type="AlphaFoldDB" id="S9UAH0"/>
<evidence type="ECO:0000313" key="4">
    <source>
        <dbReference type="EMBL" id="EPY25744.1"/>
    </source>
</evidence>
<dbReference type="PANTHER" id="PTHR37035:SF2">
    <property type="entry name" value="C3H1-TYPE DOMAIN-CONTAINING PROTEIN"/>
    <property type="match status" value="1"/>
</dbReference>
<feature type="region of interest" description="Disordered" evidence="2">
    <location>
        <begin position="133"/>
        <end position="181"/>
    </location>
</feature>
<feature type="compositionally biased region" description="Basic and acidic residues" evidence="2">
    <location>
        <begin position="137"/>
        <end position="151"/>
    </location>
</feature>
<keyword evidence="1" id="KW-0479">Metal-binding</keyword>
<evidence type="ECO:0000256" key="1">
    <source>
        <dbReference type="PROSITE-ProRule" id="PRU00723"/>
    </source>
</evidence>
<dbReference type="Proteomes" id="UP000015354">
    <property type="component" value="Unassembled WGS sequence"/>
</dbReference>
<dbReference type="InterPro" id="IPR000571">
    <property type="entry name" value="Znf_CCCH"/>
</dbReference>
<evidence type="ECO:0000313" key="5">
    <source>
        <dbReference type="Proteomes" id="UP000015354"/>
    </source>
</evidence>
<keyword evidence="5" id="KW-1185">Reference proteome</keyword>
<name>S9UAH0_9TRYP</name>
<proteinExistence type="predicted"/>
<evidence type="ECO:0000256" key="2">
    <source>
        <dbReference type="SAM" id="MobiDB-lite"/>
    </source>
</evidence>
<feature type="compositionally biased region" description="Polar residues" evidence="2">
    <location>
        <begin position="351"/>
        <end position="362"/>
    </location>
</feature>
<feature type="region of interest" description="Disordered" evidence="2">
    <location>
        <begin position="351"/>
        <end position="372"/>
    </location>
</feature>
<dbReference type="OrthoDB" id="336321at2759"/>
<feature type="domain" description="C3H1-type" evidence="3">
    <location>
        <begin position="74"/>
        <end position="96"/>
    </location>
</feature>
<gene>
    <name evidence="4" type="ORF">STCU_06499</name>
</gene>
<keyword evidence="1" id="KW-0862">Zinc</keyword>
<feature type="domain" description="C3H1-type" evidence="3">
    <location>
        <begin position="221"/>
        <end position="243"/>
    </location>
</feature>